<keyword evidence="2 4" id="KW-0396">Initiation factor</keyword>
<keyword evidence="8" id="KW-1185">Reference proteome</keyword>
<comment type="caution">
    <text evidence="7">The sequence shown here is derived from an EMBL/GenBank/DDBJ whole genome shotgun (WGS) entry which is preliminary data.</text>
</comment>
<accession>A0ABR1JRF5</accession>
<evidence type="ECO:0000256" key="1">
    <source>
        <dbReference type="ARBA" id="ARBA00022490"/>
    </source>
</evidence>
<dbReference type="InterPro" id="IPR027524">
    <property type="entry name" value="eIF3h"/>
</dbReference>
<dbReference type="InterPro" id="IPR000555">
    <property type="entry name" value="JAMM/MPN+_dom"/>
</dbReference>
<dbReference type="InterPro" id="IPR037518">
    <property type="entry name" value="MPN"/>
</dbReference>
<gene>
    <name evidence="7" type="ORF">VKT23_005599</name>
    <name evidence="6" type="ORF">VKT23_007002</name>
</gene>
<dbReference type="InterPro" id="IPR050242">
    <property type="entry name" value="JAMM_MPN+_peptidase_M67A"/>
</dbReference>
<dbReference type="HAMAP" id="MF_03007">
    <property type="entry name" value="eIF3h"/>
    <property type="match status" value="1"/>
</dbReference>
<protein>
    <recommendedName>
        <fullName evidence="4">Eukaryotic translation initiation factor 3 subunit H</fullName>
        <shortName evidence="4">eIF3h</shortName>
    </recommendedName>
</protein>
<keyword evidence="1 4" id="KW-0963">Cytoplasm</keyword>
<organism evidence="7 8">
    <name type="scientific">Marasmiellus scandens</name>
    <dbReference type="NCBI Taxonomy" id="2682957"/>
    <lineage>
        <taxon>Eukaryota</taxon>
        <taxon>Fungi</taxon>
        <taxon>Dikarya</taxon>
        <taxon>Basidiomycota</taxon>
        <taxon>Agaricomycotina</taxon>
        <taxon>Agaricomycetes</taxon>
        <taxon>Agaricomycetidae</taxon>
        <taxon>Agaricales</taxon>
        <taxon>Marasmiineae</taxon>
        <taxon>Omphalotaceae</taxon>
        <taxon>Marasmiellus</taxon>
    </lineage>
</organism>
<dbReference type="SMART" id="SM00232">
    <property type="entry name" value="JAB_MPN"/>
    <property type="match status" value="1"/>
</dbReference>
<evidence type="ECO:0000256" key="4">
    <source>
        <dbReference type="HAMAP-Rule" id="MF_03007"/>
    </source>
</evidence>
<comment type="function">
    <text evidence="4">Component of the eukaryotic translation initiation factor 3 (eIF-3) complex, which is involved in protein synthesis of a specialized repertoire of mRNAs and, together with other initiation factors, stimulates binding of mRNA and methionyl-tRNAi to the 40S ribosome. The eIF-3 complex specifically targets and initiates translation of a subset of mRNAs involved in cell proliferation.</text>
</comment>
<comment type="similarity">
    <text evidence="4">Belongs to the eIF-3 subunit H family.</text>
</comment>
<dbReference type="PANTHER" id="PTHR10410">
    <property type="entry name" value="EUKARYOTIC TRANSLATION INITIATION FACTOR 3 -RELATED"/>
    <property type="match status" value="1"/>
</dbReference>
<dbReference type="Pfam" id="PF01398">
    <property type="entry name" value="JAB"/>
    <property type="match status" value="1"/>
</dbReference>
<reference evidence="7 8" key="1">
    <citation type="submission" date="2024-01" db="EMBL/GenBank/DDBJ databases">
        <title>A draft genome for the cacao thread blight pathogen Marasmiellus scandens.</title>
        <authorList>
            <person name="Baruah I.K."/>
            <person name="Leung J."/>
            <person name="Bukari Y."/>
            <person name="Amoako-Attah I."/>
            <person name="Meinhardt L.W."/>
            <person name="Bailey B.A."/>
            <person name="Cohen S.P."/>
        </authorList>
    </citation>
    <scope>NUCLEOTIDE SEQUENCE [LARGE SCALE GENOMIC DNA]</scope>
    <source>
        <strain evidence="7 8">GH-19</strain>
    </source>
</reference>
<evidence type="ECO:0000313" key="6">
    <source>
        <dbReference type="EMBL" id="KAK7463658.1"/>
    </source>
</evidence>
<dbReference type="Pfam" id="PF19445">
    <property type="entry name" value="eIF3h_C"/>
    <property type="match status" value="1"/>
</dbReference>
<dbReference type="InterPro" id="IPR045810">
    <property type="entry name" value="eIF3h_C"/>
</dbReference>
<comment type="subcellular location">
    <subcellularLocation>
        <location evidence="4">Cytoplasm</location>
    </subcellularLocation>
</comment>
<evidence type="ECO:0000313" key="8">
    <source>
        <dbReference type="Proteomes" id="UP001498398"/>
    </source>
</evidence>
<dbReference type="PROSITE" id="PS50249">
    <property type="entry name" value="MPN"/>
    <property type="match status" value="1"/>
</dbReference>
<evidence type="ECO:0000259" key="5">
    <source>
        <dbReference type="PROSITE" id="PS50249"/>
    </source>
</evidence>
<dbReference type="Gene3D" id="3.40.140.10">
    <property type="entry name" value="Cytidine Deaminase, domain 2"/>
    <property type="match status" value="1"/>
</dbReference>
<comment type="subunit">
    <text evidence="4">Component of the eukaryotic translation initiation factor 3 (eIF-3) complex.</text>
</comment>
<proteinExistence type="inferred from homology"/>
<name>A0ABR1JRF5_9AGAR</name>
<evidence type="ECO:0000256" key="3">
    <source>
        <dbReference type="ARBA" id="ARBA00022917"/>
    </source>
</evidence>
<evidence type="ECO:0000256" key="2">
    <source>
        <dbReference type="ARBA" id="ARBA00022540"/>
    </source>
</evidence>
<evidence type="ECO:0000313" key="7">
    <source>
        <dbReference type="EMBL" id="KAK7465626.1"/>
    </source>
</evidence>
<sequence>MATPSISMAAALAASLPAPSATPAPAQPTYEAIPASMSKVIDVEAEIPLTSVQLDGLVVSKILKHAREATAATAHGLLLGIDLDGTLEVSNSFPLPHHAGDEDEKSARSVARYQASMLRSLREVQADDNVVGFYQASSLGAFFNQNLVDTQAIHQEKLRHGGVVVVHDISQTARGNASFRAFRLTSSFLDAYKKTNFNTASLASHQLTFSSILEEVPLRVRTNPLLSSFLGQLGTTTPSPLSDPTIASATSSALAPSFSVLDLNTGGLTKNLEQIGEALDSYRTEEGNLAYLSRQIARERTRADNYIAKRKEENIARVAQGLAPLPEEDVTRLFKIPPEPSRLDSMLLLGQVDAYAKSLAETSSMGLVKMYAATAGSG</sequence>
<dbReference type="Proteomes" id="UP001498398">
    <property type="component" value="Unassembled WGS sequence"/>
</dbReference>
<keyword evidence="3 4" id="KW-0648">Protein biosynthesis</keyword>
<dbReference type="EMBL" id="JBANRG010000006">
    <property type="protein sequence ID" value="KAK7465626.1"/>
    <property type="molecule type" value="Genomic_DNA"/>
</dbReference>
<dbReference type="CDD" id="cd08065">
    <property type="entry name" value="MPN_eIF3h"/>
    <property type="match status" value="1"/>
</dbReference>
<feature type="domain" description="MPN" evidence="5">
    <location>
        <begin position="52"/>
        <end position="188"/>
    </location>
</feature>
<dbReference type="EMBL" id="JBANRG010000009">
    <property type="protein sequence ID" value="KAK7463658.1"/>
    <property type="molecule type" value="Genomic_DNA"/>
</dbReference>